<dbReference type="InterPro" id="IPR057135">
    <property type="entry name" value="At4g27190-like_LRR"/>
</dbReference>
<dbReference type="InterPro" id="IPR050905">
    <property type="entry name" value="Plant_NBS-LRR"/>
</dbReference>
<dbReference type="GO" id="GO:0043531">
    <property type="term" value="F:ADP binding"/>
    <property type="evidence" value="ECO:0007669"/>
    <property type="project" value="InterPro"/>
</dbReference>
<sequence length="2493" mass="285895">MVDVVISIAAKVAELMVVPVGKHICYPFKYNSNMDELKKQVEKLKGVREMLQHSVDEAKTQGDEIEKVVEKWLTKVDEFTEGVVKPIVDDQDKAGKLCSIGFCPNLMARYSLSKKAAKTAKKGIDLCGEGKFEKVSYRPLLRKTISTYIRGYEDFDSRTLIFQEIMQALRDDNFKMIGVYGMGGVGKTTLVKRVSGQAIDDKLFDFEITVDITETPDIKKIQAQIAEELGLKFHEEGLSRRAVRLRDRLKKEKKVLLVLDNIWAKLDLEAVGIPFGNEEEKGRNDDQTRCKILLTSRSEYVLRNDMNAEKNFLVEILSEEEAGNLFWKIVGDSARNCDFDPIGVEIIRYCAGLPVAIATIASALKKKSLFDWKDALDQLRRSNPRHIRGMDANVYSAIKLSYDFLESEEAKSLFLLRSLENASSNNSIEYLLRYCMGLGLFQNVSTWEQGRNRLHTLINHLKASCLLLDGDTNGYVKMHDIIHAVAVSIASTDKLMFNIQDVTDLKEMLEEKLPKDSTAISLFHKDVSMLPERLAYPKLKLFFLVMKEFSLQIPDTFFEGMEELKVLDMTKIHMLSLPSSLSKLTNLRMLYLYKCQLRNVAIIGELKRLEILCFGGSDIEQLPAQIGQLTQLRLLELRNCSNLKVISPNVLSSLTRLEELYMGNSFIRWEVEGQNNASLSELNQLSRLTTLEIHVLDAQIMPQDLMIFEKLERYKIIIGDAWEWSHNYEATRALKLKLNNIIYLRNGIKILLSRTEDLYLDKLKGVKNVLFQLNGEGFQQLKHLHVQNGPGIQYIVNSIGWGLCNVFPKLESLFLHNLINLEKIYHGQLATESFNKLKIIKIGRCDGLKHLFSFSIAKNLLQLQEIEVTNCKKLEEIVFKESHEQFQQNDSVSKIEFTQLRTLSLRCLPQLTSFGIKESTSYSGSEEIFAEDKLGGFVPSFSQNVLLPSLENLKLSSINIECMWLDQLPIISSCCQTLTSLTVEECSGNLKFLFSYSMVKSLVQLKNLEIRNCKSIEGIINTEELREEGKLIKMVFAKLINLQLKGLPNLTQFGSGNSVEFRSLIQLFIEDCPKLKTFSHALASADIKQGNEIEKTNCQYDIHPLFGEMVILPTLLFLNLSSIRIQTIWHNQLQPVSSSFQNLMAIVMDGCDTLKHLYSSSMVERLIQLRYLDISNCQFMEVVIINQGERTSNTLFPKLCRLQLKHLPKLTSFCNFEGKSIELPSLNHLWLENCPKMHAFVSNSPDADIPRNKEEQVNSEQSLHANIQPLFDEKVRIPDLKFLLIKQMDMKKIWHHDQLTSDSFSKMDYFCVLGCHNLLNIFPSNMLGRLQKIEKLVIGGCNSLEEIFEELKISPCMMEEVVANEDMEAVLRFVFPQLKLLDLWKLPSLRSFYQGLYILEWPKLKKLEMWRCNKVEMLTSEFLSFQKSHGESQPENSIQKPLFIVDKVAFPQVEQLTLEWNWIVKEILHGKFTEYSSNLEVLELRNVSKQSAICPCCLLYTLPNLERLHVYCDFFEEIFICEELDCKIKHVEAPSKLNYLMLAELEDSSLVWEENSLPSKVFQNLTTLEVSKCNNLKTLVQSFVSFQNLSTLEVSNCNGLVNLLVVSVAKSLVQLTRLKIIECKMIEKIVTHGWVDETEDMIIFNQLKYLELHCLPRLTSFCSENYVVKFPSLQQVVVGQCQSMRIFSHGALSTPRLHKLQITKADEEGNWEGDLNTIQKMFKEMVGFRGIENFTFSDFPHLKEVWHNQLLLSYFSNLKSLVVDDKCRSLRYIFTPSVALGLVQLQELEIKNCAMLEAIIVIEDETIRNALFPNLNKLDLTDLPKLAGFCNFTENAIELPSLATLWIDKCPNMETFIPNYTGVDMSTSKDNLHIDIQPLFNEKIRLPNLKVLFLDKMDRLRKIWHHQLTSDSFCDLESLEVYNCHNLMIVFPSNMLGRLQKLDKLCLRNCSSLDEIFELQASICGKTQAITATQLRKLELNDLPKLKHVWNMDSQGLLSFPNLLSIKVTGCDTLKRIFPASVGRNLLRLEELWIENCCMVEEIFAKEEEVNEAVPRFPRLTLLILSDLSRLQSFYPMVHISEWPMLKRFYILGCDKIEISASKNLRFQVSDGKSQHEMLLLDKVPLTNLERLGLDWKWIEKEALHEKLPEYLCKLKFLTFNGFRKGADICVFCFLNKLPNLEKLQVTRGFFKEVFLSEGLGCEEEHVETPSKLSVLRLVFMYDSLHLWEEKSLCSKVFQNLAILEVVCCDNLKSLVPSHVSFQNLTTLEVLYCNELLNLVAVSTVKSLVQLTKLSISECKMIEEIIIRERDEVEDCIIFKKLRYVKLECLPSLTSFYSGTYTIELPSLQQVVVRECPKMQIFSQGILNTPRLHKLQTTEAEGYGFWEGDLNTTIEHLFIEITGRWPPKQRKIAVLVNQVHLLRCNPVLVARNDLKICFVAAEERCSLCGGAIRAICFEEEQICSSSNGNEIAQKTCFLPEQIAPPPGTICDNS</sequence>
<organism evidence="8 9">
    <name type="scientific">Acer yangbiense</name>
    <dbReference type="NCBI Taxonomy" id="1000413"/>
    <lineage>
        <taxon>Eukaryota</taxon>
        <taxon>Viridiplantae</taxon>
        <taxon>Streptophyta</taxon>
        <taxon>Embryophyta</taxon>
        <taxon>Tracheophyta</taxon>
        <taxon>Spermatophyta</taxon>
        <taxon>Magnoliopsida</taxon>
        <taxon>eudicotyledons</taxon>
        <taxon>Gunneridae</taxon>
        <taxon>Pentapetalae</taxon>
        <taxon>rosids</taxon>
        <taxon>malvids</taxon>
        <taxon>Sapindales</taxon>
        <taxon>Sapindaceae</taxon>
        <taxon>Hippocastanoideae</taxon>
        <taxon>Acereae</taxon>
        <taxon>Acer</taxon>
    </lineage>
</organism>
<dbReference type="GO" id="GO:0006952">
    <property type="term" value="P:defense response"/>
    <property type="evidence" value="ECO:0007669"/>
    <property type="project" value="UniProtKB-KW"/>
</dbReference>
<feature type="domain" description="Disease resistance protein At4g27190-like leucine-rich repeats" evidence="7">
    <location>
        <begin position="1281"/>
        <end position="1418"/>
    </location>
</feature>
<protein>
    <submittedName>
        <fullName evidence="8">Uncharacterized protein</fullName>
    </submittedName>
</protein>
<feature type="domain" description="Disease resistance protein At4g27190-like leucine-rich repeats" evidence="7">
    <location>
        <begin position="1894"/>
        <end position="2037"/>
    </location>
</feature>
<evidence type="ECO:0000256" key="1">
    <source>
        <dbReference type="ARBA" id="ARBA00008894"/>
    </source>
</evidence>
<dbReference type="Gene3D" id="1.10.8.430">
    <property type="entry name" value="Helical domain of apoptotic protease-activating factors"/>
    <property type="match status" value="1"/>
</dbReference>
<reference evidence="9" key="1">
    <citation type="journal article" date="2019" name="Gigascience">
        <title>De novo genome assembly of the endangered Acer yangbiense, a plant species with extremely small populations endemic to Yunnan Province, China.</title>
        <authorList>
            <person name="Yang J."/>
            <person name="Wariss H.M."/>
            <person name="Tao L."/>
            <person name="Zhang R."/>
            <person name="Yun Q."/>
            <person name="Hollingsworth P."/>
            <person name="Dao Z."/>
            <person name="Luo G."/>
            <person name="Guo H."/>
            <person name="Ma Y."/>
            <person name="Sun W."/>
        </authorList>
    </citation>
    <scope>NUCLEOTIDE SEQUENCE [LARGE SCALE GENOMIC DNA]</scope>
    <source>
        <strain evidence="9">cv. Malutang</strain>
    </source>
</reference>
<dbReference type="Gene3D" id="3.40.50.300">
    <property type="entry name" value="P-loop containing nucleotide triphosphate hydrolases"/>
    <property type="match status" value="1"/>
</dbReference>
<dbReference type="SUPFAM" id="SSF52058">
    <property type="entry name" value="L domain-like"/>
    <property type="match status" value="1"/>
</dbReference>
<dbReference type="InterPro" id="IPR032675">
    <property type="entry name" value="LRR_dom_sf"/>
</dbReference>
<dbReference type="InterPro" id="IPR006553">
    <property type="entry name" value="Leu-rich_rpt_Cys-con_subtyp"/>
</dbReference>
<dbReference type="PANTHER" id="PTHR33463:SF203">
    <property type="entry name" value="AAA+ ATPASE DOMAIN-CONTAINING PROTEIN"/>
    <property type="match status" value="1"/>
</dbReference>
<evidence type="ECO:0000256" key="2">
    <source>
        <dbReference type="ARBA" id="ARBA00022741"/>
    </source>
</evidence>
<dbReference type="GO" id="GO:0005524">
    <property type="term" value="F:ATP binding"/>
    <property type="evidence" value="ECO:0007669"/>
    <property type="project" value="UniProtKB-KW"/>
</dbReference>
<feature type="domain" description="Disease resistance protein At4g27190-like leucine-rich repeats" evidence="7">
    <location>
        <begin position="1733"/>
        <end position="1860"/>
    </location>
</feature>
<dbReference type="SUPFAM" id="SSF52047">
    <property type="entry name" value="RNI-like"/>
    <property type="match status" value="4"/>
</dbReference>
<dbReference type="OrthoDB" id="1001331at2759"/>
<dbReference type="SUPFAM" id="SSF52540">
    <property type="entry name" value="P-loop containing nucleoside triphosphate hydrolases"/>
    <property type="match status" value="1"/>
</dbReference>
<feature type="domain" description="Disease resistance protein At4g27190-like leucine-rich repeats" evidence="7">
    <location>
        <begin position="751"/>
        <end position="872"/>
    </location>
</feature>
<dbReference type="InterPro" id="IPR027417">
    <property type="entry name" value="P-loop_NTPase"/>
</dbReference>
<keyword evidence="5" id="KW-0175">Coiled coil</keyword>
<dbReference type="Pfam" id="PF00931">
    <property type="entry name" value="NB-ARC"/>
    <property type="match status" value="1"/>
</dbReference>
<proteinExistence type="inferred from homology"/>
<keyword evidence="3" id="KW-0611">Plant defense</keyword>
<keyword evidence="2" id="KW-0547">Nucleotide-binding</keyword>
<feature type="domain" description="Disease resistance protein At4g27190-like leucine-rich repeats" evidence="7">
    <location>
        <begin position="1454"/>
        <end position="1581"/>
    </location>
</feature>
<dbReference type="Gene3D" id="3.80.10.10">
    <property type="entry name" value="Ribonuclease Inhibitor"/>
    <property type="match status" value="7"/>
</dbReference>
<evidence type="ECO:0000256" key="5">
    <source>
        <dbReference type="SAM" id="Coils"/>
    </source>
</evidence>
<dbReference type="Pfam" id="PF23247">
    <property type="entry name" value="LRR_RPS2"/>
    <property type="match status" value="9"/>
</dbReference>
<dbReference type="InterPro" id="IPR042197">
    <property type="entry name" value="Apaf_helical"/>
</dbReference>
<evidence type="ECO:0000313" key="9">
    <source>
        <dbReference type="Proteomes" id="UP000323000"/>
    </source>
</evidence>
<keyword evidence="9" id="KW-1185">Reference proteome</keyword>
<feature type="domain" description="Disease resistance protein At4g27190-like leucine-rich repeats" evidence="7">
    <location>
        <begin position="1585"/>
        <end position="1704"/>
    </location>
</feature>
<dbReference type="InterPro" id="IPR002182">
    <property type="entry name" value="NB-ARC"/>
</dbReference>
<feature type="domain" description="Disease resistance protein At4g27190-like leucine-rich repeats" evidence="7">
    <location>
        <begin position="950"/>
        <end position="1098"/>
    </location>
</feature>
<comment type="caution">
    <text evidence="8">The sequence shown here is derived from an EMBL/GenBank/DDBJ whole genome shotgun (WGS) entry which is preliminary data.</text>
</comment>
<feature type="domain" description="Disease resistance protein At4g27190-like leucine-rich repeats" evidence="7">
    <location>
        <begin position="1117"/>
        <end position="1242"/>
    </location>
</feature>
<evidence type="ECO:0000256" key="3">
    <source>
        <dbReference type="ARBA" id="ARBA00022821"/>
    </source>
</evidence>
<accession>A0A5C7IXB0</accession>
<gene>
    <name evidence="8" type="ORF">EZV62_002499</name>
</gene>
<evidence type="ECO:0000313" key="8">
    <source>
        <dbReference type="EMBL" id="TXG73920.1"/>
    </source>
</evidence>
<feature type="domain" description="Disease resistance protein At4g27190-like leucine-rich repeats" evidence="7">
    <location>
        <begin position="2259"/>
        <end position="2367"/>
    </location>
</feature>
<name>A0A5C7IXB0_9ROSI</name>
<dbReference type="PRINTS" id="PR00364">
    <property type="entry name" value="DISEASERSIST"/>
</dbReference>
<evidence type="ECO:0000256" key="4">
    <source>
        <dbReference type="ARBA" id="ARBA00022840"/>
    </source>
</evidence>
<evidence type="ECO:0000259" key="6">
    <source>
        <dbReference type="Pfam" id="PF00931"/>
    </source>
</evidence>
<feature type="domain" description="NB-ARC" evidence="6">
    <location>
        <begin position="163"/>
        <end position="332"/>
    </location>
</feature>
<dbReference type="PANTHER" id="PTHR33463">
    <property type="entry name" value="NB-ARC DOMAIN-CONTAINING PROTEIN-RELATED"/>
    <property type="match status" value="1"/>
</dbReference>
<comment type="similarity">
    <text evidence="1">Belongs to the disease resistance NB-LRR family.</text>
</comment>
<dbReference type="Proteomes" id="UP000323000">
    <property type="component" value="Chromosome 1"/>
</dbReference>
<feature type="coiled-coil region" evidence="5">
    <location>
        <begin position="34"/>
        <end position="61"/>
    </location>
</feature>
<dbReference type="SMART" id="SM00367">
    <property type="entry name" value="LRR_CC"/>
    <property type="match status" value="5"/>
</dbReference>
<keyword evidence="4" id="KW-0067">ATP-binding</keyword>
<evidence type="ECO:0000259" key="7">
    <source>
        <dbReference type="Pfam" id="PF23247"/>
    </source>
</evidence>
<dbReference type="EMBL" id="VAHF01000001">
    <property type="protein sequence ID" value="TXG73920.1"/>
    <property type="molecule type" value="Genomic_DNA"/>
</dbReference>